<dbReference type="EMBL" id="MWIP01000005">
    <property type="protein sequence ID" value="KAF1686698.1"/>
    <property type="molecule type" value="Genomic_DNA"/>
</dbReference>
<proteinExistence type="predicted"/>
<dbReference type="Proteomes" id="UP000462066">
    <property type="component" value="Unassembled WGS sequence"/>
</dbReference>
<protein>
    <submittedName>
        <fullName evidence="1">Uncharacterized protein</fullName>
    </submittedName>
</protein>
<reference evidence="1 2" key="1">
    <citation type="submission" date="2017-10" db="EMBL/GenBank/DDBJ databases">
        <title>Whole genome sequencing of Pseudoxanthomonas broegbernensis DSM 12573(T).</title>
        <authorList>
            <person name="Kumar S."/>
            <person name="Bansal K."/>
            <person name="Kaur A."/>
            <person name="Patil P."/>
            <person name="Sharma S."/>
            <person name="Patil P.B."/>
        </authorList>
    </citation>
    <scope>NUCLEOTIDE SEQUENCE [LARGE SCALE GENOMIC DNA]</scope>
    <source>
        <strain evidence="1 2">DSM 12573</strain>
    </source>
</reference>
<organism evidence="1 2">
    <name type="scientific">Pseudoxanthomonas broegbernensis</name>
    <dbReference type="NCBI Taxonomy" id="83619"/>
    <lineage>
        <taxon>Bacteria</taxon>
        <taxon>Pseudomonadati</taxon>
        <taxon>Pseudomonadota</taxon>
        <taxon>Gammaproteobacteria</taxon>
        <taxon>Lysobacterales</taxon>
        <taxon>Lysobacteraceae</taxon>
        <taxon>Pseudoxanthomonas</taxon>
    </lineage>
</organism>
<evidence type="ECO:0000313" key="2">
    <source>
        <dbReference type="Proteomes" id="UP000462066"/>
    </source>
</evidence>
<accession>A0A7V8GMV0</accession>
<sequence>MGLMAIVLPCIGLAGHATEARQPGPSPGRVSYAILYKDGVPHREATAAALAARFPPGSDVEELLLFVRERLGTSRVPPGAGTFSVEFDLIPCLYSAGAKGTIEGGRIQAIRFDVATYYCD</sequence>
<keyword evidence="2" id="KW-1185">Reference proteome</keyword>
<evidence type="ECO:0000313" key="1">
    <source>
        <dbReference type="EMBL" id="KAF1686698.1"/>
    </source>
</evidence>
<dbReference type="AlphaFoldDB" id="A0A7V8GMV0"/>
<comment type="caution">
    <text evidence="1">The sequence shown here is derived from an EMBL/GenBank/DDBJ whole genome shotgun (WGS) entry which is preliminary data.</text>
</comment>
<name>A0A7V8GMV0_9GAMM</name>
<gene>
    <name evidence="1" type="ORF">B1992_07275</name>
</gene>